<comment type="caution">
    <text evidence="1">The sequence shown here is derived from an EMBL/GenBank/DDBJ whole genome shotgun (WGS) entry which is preliminary data.</text>
</comment>
<dbReference type="Proteomes" id="UP001476950">
    <property type="component" value="Unassembled WGS sequence"/>
</dbReference>
<gene>
    <name evidence="1" type="ORF">NDI38_04710</name>
</gene>
<keyword evidence="2" id="KW-1185">Reference proteome</keyword>
<dbReference type="EMBL" id="JAMPLM010000002">
    <property type="protein sequence ID" value="MEP1057730.1"/>
    <property type="molecule type" value="Genomic_DNA"/>
</dbReference>
<evidence type="ECO:0000313" key="1">
    <source>
        <dbReference type="EMBL" id="MEP1057730.1"/>
    </source>
</evidence>
<reference evidence="1 2" key="1">
    <citation type="submission" date="2022-04" db="EMBL/GenBank/DDBJ databases">
        <title>Positive selection, recombination, and allopatry shape intraspecific diversity of widespread and dominant cyanobacteria.</title>
        <authorList>
            <person name="Wei J."/>
            <person name="Shu W."/>
            <person name="Hu C."/>
        </authorList>
    </citation>
    <scope>NUCLEOTIDE SEQUENCE [LARGE SCALE GENOMIC DNA]</scope>
    <source>
        <strain evidence="1 2">AS-A4</strain>
    </source>
</reference>
<accession>A0ABV0KEU5</accession>
<protein>
    <submittedName>
        <fullName evidence="1">Uncharacterized protein</fullName>
    </submittedName>
</protein>
<name>A0ABV0KEU5_9CYAN</name>
<organism evidence="1 2">
    <name type="scientific">Stenomitos frigidus AS-A4</name>
    <dbReference type="NCBI Taxonomy" id="2933935"/>
    <lineage>
        <taxon>Bacteria</taxon>
        <taxon>Bacillati</taxon>
        <taxon>Cyanobacteriota</taxon>
        <taxon>Cyanophyceae</taxon>
        <taxon>Leptolyngbyales</taxon>
        <taxon>Leptolyngbyaceae</taxon>
        <taxon>Stenomitos</taxon>
    </lineage>
</organism>
<sequence>MSLELIEDRHYKILGWCNVVYLGPREVNGSLEHGFMRTDGMGIYCIAPDQVDLQVQEWEPGEDKLAVRVLNLGATAAEKMPDPAI</sequence>
<proteinExistence type="predicted"/>
<evidence type="ECO:0000313" key="2">
    <source>
        <dbReference type="Proteomes" id="UP001476950"/>
    </source>
</evidence>
<dbReference type="RefSeq" id="WP_190450814.1">
    <property type="nucleotide sequence ID" value="NZ_JAMPLM010000002.1"/>
</dbReference>